<dbReference type="Pfam" id="PF25276">
    <property type="entry name" value="DUF7870"/>
    <property type="match status" value="2"/>
</dbReference>
<dbReference type="OrthoDB" id="10006218at2759"/>
<dbReference type="Gene3D" id="3.40.50.150">
    <property type="entry name" value="Vaccinia Virus protein VP39"/>
    <property type="match status" value="2"/>
</dbReference>
<sequence>MDLLTSTPGLARNILFRILSFCVIVFAIRFAYTVTIKGVSCDSGDFCFFPKRIGPGVRDRVIPSTPVSISRAVPLPDVWTTKRYRKALGYYSSIFRDLISEGYLSPNSKSLCIGTLIGEDVEALREIGVKDSIGLAKKASPPLILGGLGAHSQPFDENTFDFEFSGNGVVEQSRNPVQFASEISRMLKPGGFLVVHTKAKDAYSLHSFLNLFNCCRLVKSREMDGLDSSIIREIILRKELEMNSFQNGSRGTKCSIPGYKREIIKKAEPFIEEEPLKPWITLKRNIKNFKYLTSKVDITFKNRYIYIDVGARNYGSSIGNWFKKQYPKQNKSFEIYAIEADQAFHEEYRTKKGVTLLPFAAWVRNETLFFEITRNPGKKFEEKSRGMGRIQQVQSSANYMADIEKIQGFDFAEWLKKEFTESDFIVMKMDVDATEFHLIPRLVETRAICLIDEMFLECHYNRWQRCCPGQRRTKYQKTYSQCLDLLRSLREIGVLVHQWW</sequence>
<dbReference type="EMBL" id="JAAARO010000007">
    <property type="protein sequence ID" value="KAF5744466.1"/>
    <property type="molecule type" value="Genomic_DNA"/>
</dbReference>
<dbReference type="InParanoid" id="A0A7J7DEG6"/>
<dbReference type="PANTHER" id="PTHR44843">
    <property type="entry name" value="METHYLTRANSFERASE"/>
    <property type="match status" value="1"/>
</dbReference>
<keyword evidence="1" id="KW-1133">Transmembrane helix</keyword>
<dbReference type="GO" id="GO:0008757">
    <property type="term" value="F:S-adenosylmethionine-dependent methyltransferase activity"/>
    <property type="evidence" value="ECO:0007669"/>
    <property type="project" value="InterPro"/>
</dbReference>
<feature type="domain" description="DUF7870" evidence="3">
    <location>
        <begin position="266"/>
        <end position="364"/>
    </location>
</feature>
<accession>A0A7J7DEG6</accession>
<evidence type="ECO:0000256" key="1">
    <source>
        <dbReference type="SAM" id="Phobius"/>
    </source>
</evidence>
<name>A0A7J7DEG6_TRIWF</name>
<dbReference type="InterPro" id="IPR013216">
    <property type="entry name" value="Methyltransf_11"/>
</dbReference>
<dbReference type="InterPro" id="IPR057192">
    <property type="entry name" value="DUF7870"/>
</dbReference>
<reference evidence="4 5" key="1">
    <citation type="journal article" date="2020" name="Nat. Commun.">
        <title>Genome of Tripterygium wilfordii and identification of cytochrome P450 involved in triptolide biosynthesis.</title>
        <authorList>
            <person name="Tu L."/>
            <person name="Su P."/>
            <person name="Zhang Z."/>
            <person name="Gao L."/>
            <person name="Wang J."/>
            <person name="Hu T."/>
            <person name="Zhou J."/>
            <person name="Zhang Y."/>
            <person name="Zhao Y."/>
            <person name="Liu Y."/>
            <person name="Song Y."/>
            <person name="Tong Y."/>
            <person name="Lu Y."/>
            <person name="Yang J."/>
            <person name="Xu C."/>
            <person name="Jia M."/>
            <person name="Peters R.J."/>
            <person name="Huang L."/>
            <person name="Gao W."/>
        </authorList>
    </citation>
    <scope>NUCLEOTIDE SEQUENCE [LARGE SCALE GENOMIC DNA]</scope>
    <source>
        <strain evidence="5">cv. XIE 37</strain>
        <tissue evidence="4">Leaf</tissue>
    </source>
</reference>
<gene>
    <name evidence="4" type="ORF">HS088_TW07G00037</name>
</gene>
<keyword evidence="1" id="KW-0812">Transmembrane</keyword>
<feature type="domain" description="DUF7870" evidence="3">
    <location>
        <begin position="402"/>
        <end position="500"/>
    </location>
</feature>
<feature type="domain" description="Methyltransferase type 11" evidence="2">
    <location>
        <begin position="150"/>
        <end position="195"/>
    </location>
</feature>
<evidence type="ECO:0000313" key="4">
    <source>
        <dbReference type="EMBL" id="KAF5744466.1"/>
    </source>
</evidence>
<dbReference type="Proteomes" id="UP000593562">
    <property type="component" value="Unassembled WGS sequence"/>
</dbReference>
<dbReference type="InterPro" id="IPR029063">
    <property type="entry name" value="SAM-dependent_MTases_sf"/>
</dbReference>
<organism evidence="4 5">
    <name type="scientific">Tripterygium wilfordii</name>
    <name type="common">Thunder God vine</name>
    <dbReference type="NCBI Taxonomy" id="458696"/>
    <lineage>
        <taxon>Eukaryota</taxon>
        <taxon>Viridiplantae</taxon>
        <taxon>Streptophyta</taxon>
        <taxon>Embryophyta</taxon>
        <taxon>Tracheophyta</taxon>
        <taxon>Spermatophyta</taxon>
        <taxon>Magnoliopsida</taxon>
        <taxon>eudicotyledons</taxon>
        <taxon>Gunneridae</taxon>
        <taxon>Pentapetalae</taxon>
        <taxon>rosids</taxon>
        <taxon>fabids</taxon>
        <taxon>Celastrales</taxon>
        <taxon>Celastraceae</taxon>
        <taxon>Tripterygium</taxon>
    </lineage>
</organism>
<dbReference type="PANTHER" id="PTHR44843:SF14">
    <property type="entry name" value="METHYLTRANSFERASE TYPE 11 DOMAIN-CONTAINING PROTEIN"/>
    <property type="match status" value="1"/>
</dbReference>
<evidence type="ECO:0000313" key="5">
    <source>
        <dbReference type="Proteomes" id="UP000593562"/>
    </source>
</evidence>
<dbReference type="Pfam" id="PF08241">
    <property type="entry name" value="Methyltransf_11"/>
    <property type="match status" value="1"/>
</dbReference>
<proteinExistence type="predicted"/>
<evidence type="ECO:0008006" key="6">
    <source>
        <dbReference type="Google" id="ProtNLM"/>
    </source>
</evidence>
<feature type="transmembrane region" description="Helical" evidence="1">
    <location>
        <begin position="14"/>
        <end position="32"/>
    </location>
</feature>
<keyword evidence="1" id="KW-0472">Membrane</keyword>
<dbReference type="AlphaFoldDB" id="A0A7J7DEG6"/>
<evidence type="ECO:0000259" key="2">
    <source>
        <dbReference type="Pfam" id="PF08241"/>
    </source>
</evidence>
<protein>
    <recommendedName>
        <fullName evidence="6">Methyltransferase type 11 domain-containing protein</fullName>
    </recommendedName>
</protein>
<evidence type="ECO:0000259" key="3">
    <source>
        <dbReference type="Pfam" id="PF25276"/>
    </source>
</evidence>
<dbReference type="SUPFAM" id="SSF53335">
    <property type="entry name" value="S-adenosyl-L-methionine-dependent methyltransferases"/>
    <property type="match status" value="2"/>
</dbReference>
<comment type="caution">
    <text evidence="4">The sequence shown here is derived from an EMBL/GenBank/DDBJ whole genome shotgun (WGS) entry which is preliminary data.</text>
</comment>
<keyword evidence="5" id="KW-1185">Reference proteome</keyword>